<dbReference type="EMBL" id="PGTM01000031">
    <property type="protein sequence ID" value="PJF36790.1"/>
    <property type="molecule type" value="Genomic_DNA"/>
</dbReference>
<evidence type="ECO:0000313" key="11">
    <source>
        <dbReference type="EMBL" id="PJF36790.1"/>
    </source>
</evidence>
<sequence>MLLLYMRPGSYAICLKRMLDDSHTQALSLYLHIPFCKARCSYCAFNTYTNAEAHLPAYVAALGNELRWLGAATAQPIHTIFFGGGTPSLLSPAQIAYILATCRAAFHILPEPEITLEANPFHVTDGYFEQVRATGVNRLSLGMQSAHESELRLMGRDHDVEALPRTVRAARAAGFENINLDLIFALPYQTLAMWRESLQAALALQPQHLALYALELESGTSLTRLIERGRLPLPNEDLAAEMYELADALLAEHGFVQYEISNWARPGWECRHNLQYWRNLPYLGVGAGAHGYANSIRYAIVRPIPQYIALASGQEQPLPFPFTAAVEWHETIDAPTAMLEHLFTGLRLVQHGVRDSEFRARFGVSLLDVFGEPFARLRAQGLLCHEGEAWRLTRSARLISNRVFAALL</sequence>
<evidence type="ECO:0000256" key="4">
    <source>
        <dbReference type="ARBA" id="ARBA00022691"/>
    </source>
</evidence>
<comment type="function">
    <text evidence="9">Probably acts as a heme chaperone, transferring heme to an unknown acceptor. Binds one molecule of heme per monomer, possibly covalently. Binds 1 [4Fe-4S] cluster. The cluster is coordinated with 3 cysteines and an exchangeable S-adenosyl-L-methionine.</text>
</comment>
<dbReference type="GO" id="GO:0051539">
    <property type="term" value="F:4 iron, 4 sulfur cluster binding"/>
    <property type="evidence" value="ECO:0007669"/>
    <property type="project" value="UniProtKB-UniRule"/>
</dbReference>
<dbReference type="GO" id="GO:0005737">
    <property type="term" value="C:cytoplasm"/>
    <property type="evidence" value="ECO:0007669"/>
    <property type="project" value="UniProtKB-SubCell"/>
</dbReference>
<keyword evidence="8 9" id="KW-0143">Chaperone</keyword>
<dbReference type="InterPro" id="IPR058240">
    <property type="entry name" value="rSAM_sf"/>
</dbReference>
<dbReference type="GO" id="GO:0004109">
    <property type="term" value="F:coproporphyrinogen oxidase activity"/>
    <property type="evidence" value="ECO:0007669"/>
    <property type="project" value="InterPro"/>
</dbReference>
<evidence type="ECO:0000256" key="2">
    <source>
        <dbReference type="ARBA" id="ARBA00017228"/>
    </source>
</evidence>
<keyword evidence="6 9" id="KW-0408">Iron</keyword>
<dbReference type="InterPro" id="IPR004559">
    <property type="entry name" value="HemW-like"/>
</dbReference>
<dbReference type="NCBIfam" id="TIGR00539">
    <property type="entry name" value="hemN_rel"/>
    <property type="match status" value="1"/>
</dbReference>
<reference evidence="11 12" key="1">
    <citation type="submission" date="2017-11" db="EMBL/GenBank/DDBJ databases">
        <title>Evolution of Phototrophy in the Chloroflexi Phylum Driven by Horizontal Gene Transfer.</title>
        <authorList>
            <person name="Ward L.M."/>
            <person name="Hemp J."/>
            <person name="Shih P.M."/>
            <person name="Mcglynn S.E."/>
            <person name="Fischer W."/>
        </authorList>
    </citation>
    <scope>NUCLEOTIDE SEQUENCE [LARGE SCALE GENOMIC DNA]</scope>
    <source>
        <strain evidence="11">JP3_13</strain>
    </source>
</reference>
<dbReference type="SMART" id="SM00729">
    <property type="entry name" value="Elp3"/>
    <property type="match status" value="1"/>
</dbReference>
<dbReference type="InterPro" id="IPR007197">
    <property type="entry name" value="rSAM"/>
</dbReference>
<evidence type="ECO:0000256" key="1">
    <source>
        <dbReference type="ARBA" id="ARBA00006100"/>
    </source>
</evidence>
<protein>
    <recommendedName>
        <fullName evidence="2 9">Heme chaperone HemW</fullName>
    </recommendedName>
</protein>
<dbReference type="InterPro" id="IPR013785">
    <property type="entry name" value="Aldolase_TIM"/>
</dbReference>
<dbReference type="InterPro" id="IPR010723">
    <property type="entry name" value="HemN_C"/>
</dbReference>
<proteinExistence type="inferred from homology"/>
<keyword evidence="7 9" id="KW-0411">Iron-sulfur</keyword>
<feature type="domain" description="Radical SAM core" evidence="10">
    <location>
        <begin position="21"/>
        <end position="256"/>
    </location>
</feature>
<dbReference type="Gene3D" id="3.20.20.70">
    <property type="entry name" value="Aldolase class I"/>
    <property type="match status" value="1"/>
</dbReference>
<evidence type="ECO:0000256" key="6">
    <source>
        <dbReference type="ARBA" id="ARBA00023004"/>
    </source>
</evidence>
<dbReference type="AlphaFoldDB" id="A0A2M8PGW5"/>
<organism evidence="11 12">
    <name type="scientific">Candidatus Thermofonsia Clade 1 bacterium</name>
    <dbReference type="NCBI Taxonomy" id="2364210"/>
    <lineage>
        <taxon>Bacteria</taxon>
        <taxon>Bacillati</taxon>
        <taxon>Chloroflexota</taxon>
        <taxon>Candidatus Thermofontia</taxon>
        <taxon>Candidatus Thermofonsia Clade 1</taxon>
    </lineage>
</organism>
<dbReference type="Pfam" id="PF04055">
    <property type="entry name" value="Radical_SAM"/>
    <property type="match status" value="1"/>
</dbReference>
<dbReference type="PANTHER" id="PTHR13932">
    <property type="entry name" value="COPROPORPHYRINIGEN III OXIDASE"/>
    <property type="match status" value="1"/>
</dbReference>
<comment type="similarity">
    <text evidence="1">Belongs to the anaerobic coproporphyrinogen-III oxidase family. HemW subfamily.</text>
</comment>
<dbReference type="PANTHER" id="PTHR13932:SF5">
    <property type="entry name" value="RADICAL S-ADENOSYL METHIONINE DOMAIN-CONTAINING PROTEIN 1, MITOCHONDRIAL"/>
    <property type="match status" value="1"/>
</dbReference>
<evidence type="ECO:0000256" key="9">
    <source>
        <dbReference type="RuleBase" id="RU364116"/>
    </source>
</evidence>
<dbReference type="Proteomes" id="UP000229681">
    <property type="component" value="Unassembled WGS sequence"/>
</dbReference>
<evidence type="ECO:0000256" key="3">
    <source>
        <dbReference type="ARBA" id="ARBA00022617"/>
    </source>
</evidence>
<dbReference type="SUPFAM" id="SSF102114">
    <property type="entry name" value="Radical SAM enzymes"/>
    <property type="match status" value="1"/>
</dbReference>
<dbReference type="InterPro" id="IPR006638">
    <property type="entry name" value="Elp3/MiaA/NifB-like_rSAM"/>
</dbReference>
<evidence type="ECO:0000256" key="7">
    <source>
        <dbReference type="ARBA" id="ARBA00023014"/>
    </source>
</evidence>
<comment type="caution">
    <text evidence="11">The sequence shown here is derived from an EMBL/GenBank/DDBJ whole genome shotgun (WGS) entry which is preliminary data.</text>
</comment>
<keyword evidence="9" id="KW-0004">4Fe-4S</keyword>
<dbReference type="SFLD" id="SFLDG01082">
    <property type="entry name" value="B12-binding_domain_containing"/>
    <property type="match status" value="1"/>
</dbReference>
<evidence type="ECO:0000256" key="5">
    <source>
        <dbReference type="ARBA" id="ARBA00022723"/>
    </source>
</evidence>
<dbReference type="SFLD" id="SFLDG01065">
    <property type="entry name" value="anaerobic_coproporphyrinogen-I"/>
    <property type="match status" value="1"/>
</dbReference>
<dbReference type="SFLD" id="SFLDF00288">
    <property type="entry name" value="HemN-like__clustered_with_nucl"/>
    <property type="match status" value="1"/>
</dbReference>
<keyword evidence="4 9" id="KW-0949">S-adenosyl-L-methionine</keyword>
<dbReference type="PROSITE" id="PS51918">
    <property type="entry name" value="RADICAL_SAM"/>
    <property type="match status" value="1"/>
</dbReference>
<dbReference type="CDD" id="cd01335">
    <property type="entry name" value="Radical_SAM"/>
    <property type="match status" value="1"/>
</dbReference>
<evidence type="ECO:0000259" key="10">
    <source>
        <dbReference type="PROSITE" id="PS51918"/>
    </source>
</evidence>
<name>A0A2M8PGW5_9CHLR</name>
<keyword evidence="3 9" id="KW-0349">Heme</keyword>
<dbReference type="GO" id="GO:0046872">
    <property type="term" value="F:metal ion binding"/>
    <property type="evidence" value="ECO:0007669"/>
    <property type="project" value="UniProtKB-UniRule"/>
</dbReference>
<dbReference type="SFLD" id="SFLDF00562">
    <property type="entry name" value="HemN-like__clustered_with_heat"/>
    <property type="match status" value="1"/>
</dbReference>
<evidence type="ECO:0000313" key="12">
    <source>
        <dbReference type="Proteomes" id="UP000229681"/>
    </source>
</evidence>
<dbReference type="GO" id="GO:0006779">
    <property type="term" value="P:porphyrin-containing compound biosynthetic process"/>
    <property type="evidence" value="ECO:0007669"/>
    <property type="project" value="InterPro"/>
</dbReference>
<dbReference type="SFLD" id="SFLDS00029">
    <property type="entry name" value="Radical_SAM"/>
    <property type="match status" value="1"/>
</dbReference>
<dbReference type="Pfam" id="PF06969">
    <property type="entry name" value="HemN_C"/>
    <property type="match status" value="1"/>
</dbReference>
<dbReference type="InterPro" id="IPR034505">
    <property type="entry name" value="Coproporphyrinogen-III_oxidase"/>
</dbReference>
<gene>
    <name evidence="11" type="ORF">CUN49_03710</name>
</gene>
<accession>A0A2M8PGW5</accession>
<evidence type="ECO:0000256" key="8">
    <source>
        <dbReference type="ARBA" id="ARBA00023186"/>
    </source>
</evidence>
<keyword evidence="9" id="KW-0963">Cytoplasm</keyword>
<keyword evidence="5 9" id="KW-0479">Metal-binding</keyword>
<comment type="subcellular location">
    <subcellularLocation>
        <location evidence="9">Cytoplasm</location>
    </subcellularLocation>
</comment>